<dbReference type="Proteomes" id="UP000009022">
    <property type="component" value="Unassembled WGS sequence"/>
</dbReference>
<keyword evidence="6" id="KW-0443">Lipid metabolism</keyword>
<keyword evidence="7 8" id="KW-0472">Membrane</keyword>
<dbReference type="PANTHER" id="PTHR23129">
    <property type="entry name" value="ACYL-COENZYME A DIPHOSPHATASE FITM2"/>
    <property type="match status" value="1"/>
</dbReference>
<proteinExistence type="inferred from homology"/>
<dbReference type="GeneID" id="6752683"/>
<evidence type="ECO:0000256" key="6">
    <source>
        <dbReference type="ARBA" id="ARBA00023098"/>
    </source>
</evidence>
<feature type="transmembrane region" description="Helical" evidence="8">
    <location>
        <begin position="58"/>
        <end position="77"/>
    </location>
</feature>
<dbReference type="HAMAP" id="MF_03230">
    <property type="entry name" value="FITM2"/>
    <property type="match status" value="1"/>
</dbReference>
<dbReference type="STRING" id="10228.B3RV49"/>
<evidence type="ECO:0000256" key="5">
    <source>
        <dbReference type="ARBA" id="ARBA00022989"/>
    </source>
</evidence>
<dbReference type="KEGG" id="tad:TRIADDRAFT_24039"/>
<evidence type="ECO:0000256" key="2">
    <source>
        <dbReference type="ARBA" id="ARBA00022692"/>
    </source>
</evidence>
<dbReference type="GO" id="GO:0019915">
    <property type="term" value="P:lipid storage"/>
    <property type="evidence" value="ECO:0000318"/>
    <property type="project" value="GO_Central"/>
</dbReference>
<dbReference type="GO" id="GO:0034389">
    <property type="term" value="P:lipid droplet organization"/>
    <property type="evidence" value="ECO:0000318"/>
    <property type="project" value="GO_Central"/>
</dbReference>
<feature type="transmembrane region" description="Helical" evidence="8">
    <location>
        <begin position="192"/>
        <end position="220"/>
    </location>
</feature>
<dbReference type="PANTHER" id="PTHR23129:SF0">
    <property type="entry name" value="ACYL-COENZYME A DIPHOSPHATASE FITM2"/>
    <property type="match status" value="1"/>
</dbReference>
<evidence type="ECO:0008006" key="11">
    <source>
        <dbReference type="Google" id="ProtNLM"/>
    </source>
</evidence>
<evidence type="ECO:0000256" key="4">
    <source>
        <dbReference type="ARBA" id="ARBA00022824"/>
    </source>
</evidence>
<protein>
    <recommendedName>
        <fullName evidence="11">FIT family protein</fullName>
    </recommendedName>
</protein>
<dbReference type="AlphaFoldDB" id="B3RV49"/>
<dbReference type="GO" id="GO:0010945">
    <property type="term" value="F:coenzyme A diphosphatase activity"/>
    <property type="evidence" value="ECO:0007669"/>
    <property type="project" value="InterPro"/>
</dbReference>
<dbReference type="Pfam" id="PF10261">
    <property type="entry name" value="FIT"/>
    <property type="match status" value="1"/>
</dbReference>
<dbReference type="OMA" id="TYRFWYL"/>
<organism evidence="9 10">
    <name type="scientific">Trichoplax adhaerens</name>
    <name type="common">Trichoplax reptans</name>
    <dbReference type="NCBI Taxonomy" id="10228"/>
    <lineage>
        <taxon>Eukaryota</taxon>
        <taxon>Metazoa</taxon>
        <taxon>Placozoa</taxon>
        <taxon>Uniplacotomia</taxon>
        <taxon>Trichoplacea</taxon>
        <taxon>Trichoplacidae</taxon>
        <taxon>Trichoplax</taxon>
    </lineage>
</organism>
<dbReference type="EMBL" id="DS985244">
    <property type="protein sequence ID" value="EDV25437.1"/>
    <property type="molecule type" value="Genomic_DNA"/>
</dbReference>
<accession>B3RV49</accession>
<evidence type="ECO:0000256" key="1">
    <source>
        <dbReference type="ARBA" id="ARBA00004477"/>
    </source>
</evidence>
<dbReference type="RefSeq" id="XP_002111470.1">
    <property type="nucleotide sequence ID" value="XM_002111434.1"/>
</dbReference>
<dbReference type="FunCoup" id="B3RV49">
    <property type="interactions" value="544"/>
</dbReference>
<keyword evidence="2 8" id="KW-0812">Transmembrane</keyword>
<dbReference type="GO" id="GO:0008654">
    <property type="term" value="P:phospholipid biosynthetic process"/>
    <property type="evidence" value="ECO:0000318"/>
    <property type="project" value="GO_Central"/>
</dbReference>
<keyword evidence="5 8" id="KW-1133">Transmembrane helix</keyword>
<keyword evidence="10" id="KW-1185">Reference proteome</keyword>
<gene>
    <name evidence="9" type="ORF">TRIADDRAFT_24039</name>
</gene>
<feature type="transmembrane region" description="Helical" evidence="8">
    <location>
        <begin position="18"/>
        <end position="38"/>
    </location>
</feature>
<dbReference type="CTD" id="6752683"/>
<evidence type="ECO:0000256" key="7">
    <source>
        <dbReference type="ARBA" id="ARBA00023136"/>
    </source>
</evidence>
<comment type="subcellular location">
    <subcellularLocation>
        <location evidence="1">Endoplasmic reticulum membrane</location>
        <topology evidence="1">Multi-pass membrane protein</topology>
    </subcellularLocation>
</comment>
<sequence>MTCFKILYLTYLSPTLRAFIYIPLLLFGSIWCAAVPPLPSYFSNKKNFINVYFAKLSFAWTASFLSVVVLLSSYVYTNCNIKRVARHCCRIVVATVAWFGLTSIFDLIRSATGDCTIPEYQAIDTCYKHGGNWTGFDTSGHCFVMTYFSFLICEEVRILCNWKALLDKLVPSNERNPSGSTLRKKNLMFITYVLDIVGLVSCILLIIWDFVLICTIAYHHTIFEKWAGGGIGIIVWFITYKKWYIIAMSPTLPGAGPYYSILSQIPK</sequence>
<feature type="transmembrane region" description="Helical" evidence="8">
    <location>
        <begin position="226"/>
        <end position="244"/>
    </location>
</feature>
<evidence type="ECO:0000256" key="3">
    <source>
        <dbReference type="ARBA" id="ARBA00022801"/>
    </source>
</evidence>
<dbReference type="PhylomeDB" id="B3RV49"/>
<evidence type="ECO:0000256" key="8">
    <source>
        <dbReference type="SAM" id="Phobius"/>
    </source>
</evidence>
<dbReference type="HOGENOM" id="CLU_049499_1_1_1"/>
<evidence type="ECO:0000313" key="10">
    <source>
        <dbReference type="Proteomes" id="UP000009022"/>
    </source>
</evidence>
<dbReference type="InterPro" id="IPR046401">
    <property type="entry name" value="FITM1/2"/>
</dbReference>
<dbReference type="OrthoDB" id="5579088at2759"/>
<dbReference type="eggNOG" id="KOG3750">
    <property type="taxonomic scope" value="Eukaryota"/>
</dbReference>
<name>B3RV49_TRIAD</name>
<keyword evidence="4" id="KW-0256">Endoplasmic reticulum</keyword>
<dbReference type="InterPro" id="IPR019388">
    <property type="entry name" value="FIT"/>
</dbReference>
<dbReference type="InParanoid" id="B3RV49"/>
<evidence type="ECO:0000313" key="9">
    <source>
        <dbReference type="EMBL" id="EDV25437.1"/>
    </source>
</evidence>
<keyword evidence="3" id="KW-0378">Hydrolase</keyword>
<dbReference type="GO" id="GO:0005789">
    <property type="term" value="C:endoplasmic reticulum membrane"/>
    <property type="evidence" value="ECO:0000318"/>
    <property type="project" value="GO_Central"/>
</dbReference>
<reference evidence="9 10" key="1">
    <citation type="journal article" date="2008" name="Nature">
        <title>The Trichoplax genome and the nature of placozoans.</title>
        <authorList>
            <person name="Srivastava M."/>
            <person name="Begovic E."/>
            <person name="Chapman J."/>
            <person name="Putnam N.H."/>
            <person name="Hellsten U."/>
            <person name="Kawashima T."/>
            <person name="Kuo A."/>
            <person name="Mitros T."/>
            <person name="Salamov A."/>
            <person name="Carpenter M.L."/>
            <person name="Signorovitch A.Y."/>
            <person name="Moreno M.A."/>
            <person name="Kamm K."/>
            <person name="Grimwood J."/>
            <person name="Schmutz J."/>
            <person name="Shapiro H."/>
            <person name="Grigoriev I.V."/>
            <person name="Buss L.W."/>
            <person name="Schierwater B."/>
            <person name="Dellaporta S.L."/>
            <person name="Rokhsar D.S."/>
        </authorList>
    </citation>
    <scope>NUCLEOTIDE SEQUENCE [LARGE SCALE GENOMIC DNA]</scope>
    <source>
        <strain evidence="9 10">Grell-BS-1999</strain>
    </source>
</reference>